<organism evidence="2 3">
    <name type="scientific">Alicyclobacillus dauci</name>
    <dbReference type="NCBI Taxonomy" id="1475485"/>
    <lineage>
        <taxon>Bacteria</taxon>
        <taxon>Bacillati</taxon>
        <taxon>Bacillota</taxon>
        <taxon>Bacilli</taxon>
        <taxon>Bacillales</taxon>
        <taxon>Alicyclobacillaceae</taxon>
        <taxon>Alicyclobacillus</taxon>
    </lineage>
</organism>
<evidence type="ECO:0000313" key="2">
    <source>
        <dbReference type="EMBL" id="WAH35003.1"/>
    </source>
</evidence>
<keyword evidence="3" id="KW-1185">Reference proteome</keyword>
<feature type="domain" description="Antirepressor protein C-terminal" evidence="1">
    <location>
        <begin position="146"/>
        <end position="253"/>
    </location>
</feature>
<protein>
    <submittedName>
        <fullName evidence="2">Phage antirepressor KilAC domain-containing protein</fullName>
    </submittedName>
</protein>
<proteinExistence type="predicted"/>
<accession>A0ABY6YWS5</accession>
<dbReference type="EMBL" id="CP104064">
    <property type="protein sequence ID" value="WAH35003.1"/>
    <property type="molecule type" value="Genomic_DNA"/>
</dbReference>
<name>A0ABY6YWS5_9BACL</name>
<gene>
    <name evidence="2" type="ORF">NZD86_11745</name>
</gene>
<sequence length="267" mass="30486">MVFELMITERNGHFVADSRDVSRMTDTRHDHLLAKIDGFARVLSADPRFRVSDFFLESSYEDVTGRTLKRYDITRKGCDMVANKMTGEKGVLFTAAYVTKFEEMERSQINGHSLPQNYKEALIALVTQVEENERLQSENASLGLRIEADKPKVLFAEAVSVSQTSILVRELAVILRQNGVDIGEKRLFEQLRDRGYLIKRFGTDRNMPTQRSMDLGLFEVKETPIIHSDNRVTVSKTPKVTGRGQIYFINLFKREIASQEVVASESR</sequence>
<evidence type="ECO:0000313" key="3">
    <source>
        <dbReference type="Proteomes" id="UP001164803"/>
    </source>
</evidence>
<reference evidence="2" key="1">
    <citation type="submission" date="2022-08" db="EMBL/GenBank/DDBJ databases">
        <title>Alicyclobacillus dauci DSM2870, complete genome.</title>
        <authorList>
            <person name="Wang Q."/>
            <person name="Cai R."/>
            <person name="Wang Z."/>
        </authorList>
    </citation>
    <scope>NUCLEOTIDE SEQUENCE</scope>
    <source>
        <strain evidence="2">DSM 28700</strain>
    </source>
</reference>
<dbReference type="InterPro" id="IPR014054">
    <property type="entry name" value="Phage_regulatory_Rha"/>
</dbReference>
<evidence type="ECO:0000259" key="1">
    <source>
        <dbReference type="Pfam" id="PF03374"/>
    </source>
</evidence>
<dbReference type="Proteomes" id="UP001164803">
    <property type="component" value="Chromosome"/>
</dbReference>
<dbReference type="Pfam" id="PF03374">
    <property type="entry name" value="ANT"/>
    <property type="match status" value="1"/>
</dbReference>
<dbReference type="InterPro" id="IPR005039">
    <property type="entry name" value="Ant_C"/>
</dbReference>
<dbReference type="Pfam" id="PF09669">
    <property type="entry name" value="Phage_pRha"/>
    <property type="match status" value="1"/>
</dbReference>